<dbReference type="EMBL" id="DUAV01000030">
    <property type="protein sequence ID" value="HIG63799.1"/>
    <property type="molecule type" value="Genomic_DNA"/>
</dbReference>
<evidence type="ECO:0000259" key="1">
    <source>
        <dbReference type="Pfam" id="PF02036"/>
    </source>
</evidence>
<accession>A0A7C7ZDX3</accession>
<dbReference type="Proteomes" id="UP000589516">
    <property type="component" value="Unassembled WGS sequence"/>
</dbReference>
<proteinExistence type="predicted"/>
<dbReference type="Pfam" id="PF02036">
    <property type="entry name" value="SCP2"/>
    <property type="match status" value="1"/>
</dbReference>
<reference evidence="3" key="1">
    <citation type="journal article" date="2019" name="bioRxiv">
        <title>Genome diversification in globally distributed novel marine Proteobacteria is linked to environmental adaptation.</title>
        <authorList>
            <person name="Zhou Z."/>
            <person name="Tran P.Q."/>
            <person name="Kieft K."/>
            <person name="Anantharaman K."/>
        </authorList>
    </citation>
    <scope>NUCLEOTIDE SEQUENCE [LARGE SCALE GENOMIC DNA]</scope>
</reference>
<protein>
    <recommendedName>
        <fullName evidence="1">SCP2 domain-containing protein</fullName>
    </recommendedName>
</protein>
<gene>
    <name evidence="2" type="ORF">EYQ16_04720</name>
</gene>
<comment type="caution">
    <text evidence="2">The sequence shown here is derived from an EMBL/GenBank/DDBJ whole genome shotgun (WGS) entry which is preliminary data.</text>
</comment>
<dbReference type="InterPro" id="IPR036527">
    <property type="entry name" value="SCP2_sterol-bd_dom_sf"/>
</dbReference>
<feature type="domain" description="SCP2" evidence="1">
    <location>
        <begin position="26"/>
        <end position="98"/>
    </location>
</feature>
<sequence>MSEMLEKLQAKAAAFNVRIAEDEGFAKLVEGNDRTIAIVIIDGPTLIARLEGGSLPQFAEGDSTDADVVVKASSETLLALLKRELSPIKAYTKGELKVNASFRDLLMMKKFF</sequence>
<evidence type="ECO:0000313" key="2">
    <source>
        <dbReference type="EMBL" id="HIG63799.1"/>
    </source>
</evidence>
<dbReference type="AlphaFoldDB" id="A0A7C7ZDX3"/>
<dbReference type="InterPro" id="IPR003033">
    <property type="entry name" value="SCP2_sterol-bd_dom"/>
</dbReference>
<dbReference type="SUPFAM" id="SSF55718">
    <property type="entry name" value="SCP-like"/>
    <property type="match status" value="1"/>
</dbReference>
<organism evidence="2 3">
    <name type="scientific">Marine Group III euryarchaeote</name>
    <dbReference type="NCBI Taxonomy" id="2173149"/>
    <lineage>
        <taxon>Archaea</taxon>
        <taxon>Methanobacteriati</taxon>
        <taxon>Thermoplasmatota</taxon>
        <taxon>Thermoplasmata</taxon>
        <taxon>Candidatus Thermoprofundales</taxon>
    </lineage>
</organism>
<evidence type="ECO:0000313" key="3">
    <source>
        <dbReference type="Proteomes" id="UP000589516"/>
    </source>
</evidence>
<name>A0A7C7ZDX3_9ARCH</name>
<dbReference type="Gene3D" id="3.30.1050.10">
    <property type="entry name" value="SCP2 sterol-binding domain"/>
    <property type="match status" value="1"/>
</dbReference>